<dbReference type="EMBL" id="SHNP01000006">
    <property type="protein sequence ID" value="MCX2975228.1"/>
    <property type="molecule type" value="Genomic_DNA"/>
</dbReference>
<evidence type="ECO:0000313" key="1">
    <source>
        <dbReference type="EMBL" id="MCX2975228.1"/>
    </source>
</evidence>
<gene>
    <name evidence="1" type="ORF">EYC87_16730</name>
</gene>
<protein>
    <submittedName>
        <fullName evidence="1">Uncharacterized protein</fullName>
    </submittedName>
</protein>
<reference evidence="1" key="1">
    <citation type="submission" date="2019-02" db="EMBL/GenBank/DDBJ databases">
        <authorList>
            <person name="Li S.-H."/>
        </authorList>
    </citation>
    <scope>NUCLEOTIDE SEQUENCE</scope>
    <source>
        <strain evidence="1">IMCC8485</strain>
    </source>
</reference>
<dbReference type="PROSITE" id="PS51257">
    <property type="entry name" value="PROKAR_LIPOPROTEIN"/>
    <property type="match status" value="1"/>
</dbReference>
<keyword evidence="2" id="KW-1185">Reference proteome</keyword>
<sequence length="199" mass="22226">MRIISPLVITAIVGLLVACSTDKPEEQCQGRGKNLLQDPSFSTISAPRSQRRWFASEHAAGQSFEYEVKNGELEIRKTGNEPWFILRQIVPRKEIPGKFAVFSAEIKLAMEPAAIEHGFEMGGGLSVTAMANGKPIVRSILEHEPRIGNTDWQRVAVRVELPKKIDSVRVGFLHQADGTLWVRNPSFQKTNKASCPDRY</sequence>
<dbReference type="Proteomes" id="UP001143307">
    <property type="component" value="Unassembled WGS sequence"/>
</dbReference>
<dbReference type="Gene3D" id="2.60.120.260">
    <property type="entry name" value="Galactose-binding domain-like"/>
    <property type="match status" value="1"/>
</dbReference>
<dbReference type="RefSeq" id="WP_279253878.1">
    <property type="nucleotide sequence ID" value="NZ_SHNP01000006.1"/>
</dbReference>
<name>A0ABT3SZ26_9GAMM</name>
<organism evidence="1 2">
    <name type="scientific">Candidatus Seongchinamella marina</name>
    <dbReference type="NCBI Taxonomy" id="2518990"/>
    <lineage>
        <taxon>Bacteria</taxon>
        <taxon>Pseudomonadati</taxon>
        <taxon>Pseudomonadota</taxon>
        <taxon>Gammaproteobacteria</taxon>
        <taxon>Cellvibrionales</taxon>
        <taxon>Halieaceae</taxon>
        <taxon>Seongchinamella</taxon>
    </lineage>
</organism>
<accession>A0ABT3SZ26</accession>
<comment type="caution">
    <text evidence="1">The sequence shown here is derived from an EMBL/GenBank/DDBJ whole genome shotgun (WGS) entry which is preliminary data.</text>
</comment>
<proteinExistence type="predicted"/>
<evidence type="ECO:0000313" key="2">
    <source>
        <dbReference type="Proteomes" id="UP001143307"/>
    </source>
</evidence>